<dbReference type="Pfam" id="PF02518">
    <property type="entry name" value="HATPase_c"/>
    <property type="match status" value="1"/>
</dbReference>
<evidence type="ECO:0000256" key="3">
    <source>
        <dbReference type="ARBA" id="ARBA00012438"/>
    </source>
</evidence>
<dbReference type="InterPro" id="IPR004358">
    <property type="entry name" value="Sig_transdc_His_kin-like_C"/>
</dbReference>
<keyword evidence="9" id="KW-0902">Two-component regulatory system</keyword>
<evidence type="ECO:0000313" key="14">
    <source>
        <dbReference type="EMBL" id="TDS79489.1"/>
    </source>
</evidence>
<evidence type="ECO:0000259" key="13">
    <source>
        <dbReference type="PROSITE" id="PS50885"/>
    </source>
</evidence>
<dbReference type="InterPro" id="IPR036097">
    <property type="entry name" value="HisK_dim/P_sf"/>
</dbReference>
<dbReference type="OrthoDB" id="9786919at2"/>
<name>A0A4R7FPJ1_9MICO</name>
<dbReference type="InterPro" id="IPR003594">
    <property type="entry name" value="HATPase_dom"/>
</dbReference>
<keyword evidence="7 14" id="KW-0418">Kinase</keyword>
<dbReference type="Gene3D" id="3.30.565.10">
    <property type="entry name" value="Histidine kinase-like ATPase, C-terminal domain"/>
    <property type="match status" value="1"/>
</dbReference>
<evidence type="ECO:0000313" key="15">
    <source>
        <dbReference type="Proteomes" id="UP000295344"/>
    </source>
</evidence>
<evidence type="ECO:0000259" key="12">
    <source>
        <dbReference type="PROSITE" id="PS50109"/>
    </source>
</evidence>
<dbReference type="SMART" id="SM00387">
    <property type="entry name" value="HATPase_c"/>
    <property type="match status" value="1"/>
</dbReference>
<dbReference type="PANTHER" id="PTHR45436">
    <property type="entry name" value="SENSOR HISTIDINE KINASE YKOH"/>
    <property type="match status" value="1"/>
</dbReference>
<dbReference type="SMART" id="SM00304">
    <property type="entry name" value="HAMP"/>
    <property type="match status" value="1"/>
</dbReference>
<keyword evidence="10 11" id="KW-0472">Membrane</keyword>
<evidence type="ECO:0000256" key="5">
    <source>
        <dbReference type="ARBA" id="ARBA00022679"/>
    </source>
</evidence>
<feature type="domain" description="Histidine kinase" evidence="12">
    <location>
        <begin position="224"/>
        <end position="431"/>
    </location>
</feature>
<dbReference type="Pfam" id="PF00512">
    <property type="entry name" value="HisKA"/>
    <property type="match status" value="1"/>
</dbReference>
<dbReference type="PRINTS" id="PR00344">
    <property type="entry name" value="BCTRLSENSOR"/>
</dbReference>
<feature type="domain" description="HAMP" evidence="13">
    <location>
        <begin position="166"/>
        <end position="216"/>
    </location>
</feature>
<dbReference type="Proteomes" id="UP000295344">
    <property type="component" value="Unassembled WGS sequence"/>
</dbReference>
<keyword evidence="5" id="KW-0808">Transferase</keyword>
<accession>A0A4R7FPJ1</accession>
<dbReference type="EC" id="2.7.13.3" evidence="3"/>
<dbReference type="PANTHER" id="PTHR45436:SF5">
    <property type="entry name" value="SENSOR HISTIDINE KINASE TRCS"/>
    <property type="match status" value="1"/>
</dbReference>
<dbReference type="CDD" id="cd00075">
    <property type="entry name" value="HATPase"/>
    <property type="match status" value="1"/>
</dbReference>
<evidence type="ECO:0000256" key="8">
    <source>
        <dbReference type="ARBA" id="ARBA00022989"/>
    </source>
</evidence>
<dbReference type="SMART" id="SM00388">
    <property type="entry name" value="HisKA"/>
    <property type="match status" value="1"/>
</dbReference>
<evidence type="ECO:0000256" key="2">
    <source>
        <dbReference type="ARBA" id="ARBA00004236"/>
    </source>
</evidence>
<evidence type="ECO:0000256" key="6">
    <source>
        <dbReference type="ARBA" id="ARBA00022692"/>
    </source>
</evidence>
<reference evidence="14 15" key="1">
    <citation type="submission" date="2019-03" db="EMBL/GenBank/DDBJ databases">
        <title>Genomic Encyclopedia of Archaeal and Bacterial Type Strains, Phase II (KMG-II): from individual species to whole genera.</title>
        <authorList>
            <person name="Goeker M."/>
        </authorList>
    </citation>
    <scope>NUCLEOTIDE SEQUENCE [LARGE SCALE GENOMIC DNA]</scope>
    <source>
        <strain evidence="14 15">DSM 24782</strain>
    </source>
</reference>
<gene>
    <name evidence="14" type="ORF">CLV52_0018</name>
</gene>
<dbReference type="Pfam" id="PF00672">
    <property type="entry name" value="HAMP"/>
    <property type="match status" value="1"/>
</dbReference>
<keyword evidence="8 11" id="KW-1133">Transmembrane helix</keyword>
<feature type="transmembrane region" description="Helical" evidence="11">
    <location>
        <begin position="146"/>
        <end position="169"/>
    </location>
</feature>
<dbReference type="SUPFAM" id="SSF55874">
    <property type="entry name" value="ATPase domain of HSP90 chaperone/DNA topoisomerase II/histidine kinase"/>
    <property type="match status" value="1"/>
</dbReference>
<dbReference type="EMBL" id="SOAM01000001">
    <property type="protein sequence ID" value="TDS79489.1"/>
    <property type="molecule type" value="Genomic_DNA"/>
</dbReference>
<evidence type="ECO:0000256" key="11">
    <source>
        <dbReference type="SAM" id="Phobius"/>
    </source>
</evidence>
<evidence type="ECO:0000256" key="9">
    <source>
        <dbReference type="ARBA" id="ARBA00023012"/>
    </source>
</evidence>
<sequence length="431" mass="45191">MRRLGVRARLVLLAAITAAVMLLIALVVARAQIATALADTDRQLAVEDIAPYVADLQRSGREHPDPPSSGVLIAVRAPDGSIVTDSMPDDVRERLGSSPFATVQTESAEFVVARRTVRTAAGTWTIWAARDTTAHAAQLAAIDLTLWLTGVALVLAFVVTAALFVRAALRPVDELRARAAALGPDELLPDPGGGDELARLAGTLNDLVTRTRAATAHERRMIADAAHELRTPVANLRVAAELARRDPAPERLDELVLLTSRLGDLAGNLLELARLDDGVRPEPSDARTLEDALLLAVDSWRTRLAGTDVELDHAVTVDDPSRRIAVDGVSIGRLADNLIANAVKAVGSRGSVRVLLEVGAHGLLLAVEDDGPGMPPALLDTAFDRFVRGSGSGGGGLGLALVQGIAQACGGSARLVPLPSGLRAEVRIPAV</sequence>
<evidence type="ECO:0000256" key="1">
    <source>
        <dbReference type="ARBA" id="ARBA00000085"/>
    </source>
</evidence>
<dbReference type="SUPFAM" id="SSF47384">
    <property type="entry name" value="Homodimeric domain of signal transducing histidine kinase"/>
    <property type="match status" value="1"/>
</dbReference>
<proteinExistence type="predicted"/>
<dbReference type="InterPro" id="IPR036890">
    <property type="entry name" value="HATPase_C_sf"/>
</dbReference>
<dbReference type="InterPro" id="IPR003660">
    <property type="entry name" value="HAMP_dom"/>
</dbReference>
<dbReference type="PROSITE" id="PS50885">
    <property type="entry name" value="HAMP"/>
    <property type="match status" value="1"/>
</dbReference>
<organism evidence="14 15">
    <name type="scientific">Amnibacterium kyonggiense</name>
    <dbReference type="NCBI Taxonomy" id="595671"/>
    <lineage>
        <taxon>Bacteria</taxon>
        <taxon>Bacillati</taxon>
        <taxon>Actinomycetota</taxon>
        <taxon>Actinomycetes</taxon>
        <taxon>Micrococcales</taxon>
        <taxon>Microbacteriaceae</taxon>
        <taxon>Amnibacterium</taxon>
    </lineage>
</organism>
<keyword evidence="15" id="KW-1185">Reference proteome</keyword>
<keyword evidence="6 11" id="KW-0812">Transmembrane</keyword>
<comment type="caution">
    <text evidence="14">The sequence shown here is derived from an EMBL/GenBank/DDBJ whole genome shotgun (WGS) entry which is preliminary data.</text>
</comment>
<dbReference type="InterPro" id="IPR050428">
    <property type="entry name" value="TCS_sensor_his_kinase"/>
</dbReference>
<dbReference type="GO" id="GO:0005886">
    <property type="term" value="C:plasma membrane"/>
    <property type="evidence" value="ECO:0007669"/>
    <property type="project" value="UniProtKB-SubCell"/>
</dbReference>
<dbReference type="GO" id="GO:0000155">
    <property type="term" value="F:phosphorelay sensor kinase activity"/>
    <property type="evidence" value="ECO:0007669"/>
    <property type="project" value="InterPro"/>
</dbReference>
<dbReference type="CDD" id="cd00082">
    <property type="entry name" value="HisKA"/>
    <property type="match status" value="1"/>
</dbReference>
<dbReference type="InterPro" id="IPR005467">
    <property type="entry name" value="His_kinase_dom"/>
</dbReference>
<dbReference type="PROSITE" id="PS50109">
    <property type="entry name" value="HIS_KIN"/>
    <property type="match status" value="1"/>
</dbReference>
<dbReference type="InterPro" id="IPR003661">
    <property type="entry name" value="HisK_dim/P_dom"/>
</dbReference>
<evidence type="ECO:0000256" key="7">
    <source>
        <dbReference type="ARBA" id="ARBA00022777"/>
    </source>
</evidence>
<comment type="catalytic activity">
    <reaction evidence="1">
        <text>ATP + protein L-histidine = ADP + protein N-phospho-L-histidine.</text>
        <dbReference type="EC" id="2.7.13.3"/>
    </reaction>
</comment>
<evidence type="ECO:0000256" key="4">
    <source>
        <dbReference type="ARBA" id="ARBA00022553"/>
    </source>
</evidence>
<evidence type="ECO:0000256" key="10">
    <source>
        <dbReference type="ARBA" id="ARBA00023136"/>
    </source>
</evidence>
<protein>
    <recommendedName>
        <fullName evidence="3">histidine kinase</fullName>
        <ecNumber evidence="3">2.7.13.3</ecNumber>
    </recommendedName>
</protein>
<keyword evidence="4" id="KW-0597">Phosphoprotein</keyword>
<comment type="subcellular location">
    <subcellularLocation>
        <location evidence="2">Cell membrane</location>
    </subcellularLocation>
</comment>
<dbReference type="AlphaFoldDB" id="A0A4R7FPJ1"/>
<dbReference type="Gene3D" id="1.10.287.130">
    <property type="match status" value="1"/>
</dbReference>